<evidence type="ECO:0000256" key="2">
    <source>
        <dbReference type="ARBA" id="ARBA00008044"/>
    </source>
</evidence>
<protein>
    <submittedName>
        <fullName evidence="4">Probable conserved coiled/coiled coil protein</fullName>
    </submittedName>
</protein>
<keyword evidence="5" id="KW-1185">Reference proteome</keyword>
<proteinExistence type="inferred from homology"/>
<dbReference type="InterPro" id="IPR019163">
    <property type="entry name" value="THO_Thoc5"/>
</dbReference>
<dbReference type="OrthoDB" id="20582at2759"/>
<dbReference type="EMBL" id="FJUX01000019">
    <property type="protein sequence ID" value="CZS94576.1"/>
    <property type="molecule type" value="Genomic_DNA"/>
</dbReference>
<comment type="similarity">
    <text evidence="2">Belongs to the THOC5 family.</text>
</comment>
<organism evidence="4 5">
    <name type="scientific">Rhynchosporium agropyri</name>
    <dbReference type="NCBI Taxonomy" id="914238"/>
    <lineage>
        <taxon>Eukaryota</taxon>
        <taxon>Fungi</taxon>
        <taxon>Dikarya</taxon>
        <taxon>Ascomycota</taxon>
        <taxon>Pezizomycotina</taxon>
        <taxon>Leotiomycetes</taxon>
        <taxon>Helotiales</taxon>
        <taxon>Ploettnerulaceae</taxon>
        <taxon>Rhynchosporium</taxon>
    </lineage>
</organism>
<name>A0A1E1K908_9HELO</name>
<dbReference type="GO" id="GO:0006406">
    <property type="term" value="P:mRNA export from nucleus"/>
    <property type="evidence" value="ECO:0007669"/>
    <property type="project" value="TreeGrafter"/>
</dbReference>
<evidence type="ECO:0000256" key="1">
    <source>
        <dbReference type="ARBA" id="ARBA00004123"/>
    </source>
</evidence>
<gene>
    <name evidence="4" type="ORF">RAG0_04529</name>
</gene>
<dbReference type="AlphaFoldDB" id="A0A1E1K908"/>
<reference evidence="5" key="1">
    <citation type="submission" date="2016-03" db="EMBL/GenBank/DDBJ databases">
        <authorList>
            <person name="Guldener U."/>
        </authorList>
    </citation>
    <scope>NUCLEOTIDE SEQUENCE [LARGE SCALE GENOMIC DNA]</scope>
    <source>
        <strain evidence="5">04CH-RAC-A.6.1</strain>
    </source>
</reference>
<keyword evidence="3" id="KW-0539">Nucleus</keyword>
<dbReference type="PANTHER" id="PTHR13375">
    <property type="entry name" value="FMS INTERACTING PROTEIN"/>
    <property type="match status" value="1"/>
</dbReference>
<sequence>MTIKDIVTDPGLKAALETSAQAREQAFALLDFVSNQPATSAPTEEFQTQVSKQQKLLLTYLAQLRGLHRDAHMAARETKGVTAEARQEVDKLHLQLQNLYYEQRHLQGEIAACESFDHKYTQLPLIPVEDFLAEHPEHADADENALMTARIDHEHAGREALESQRQGLLKKKLGLAAENKKRKEDLAALDKDLETFIDAAKPIIATFDKVN</sequence>
<evidence type="ECO:0000313" key="4">
    <source>
        <dbReference type="EMBL" id="CZS94576.1"/>
    </source>
</evidence>
<dbReference type="Pfam" id="PF09766">
    <property type="entry name" value="FmiP_Thoc5"/>
    <property type="match status" value="1"/>
</dbReference>
<dbReference type="GO" id="GO:0003729">
    <property type="term" value="F:mRNA binding"/>
    <property type="evidence" value="ECO:0007669"/>
    <property type="project" value="TreeGrafter"/>
</dbReference>
<dbReference type="PANTHER" id="PTHR13375:SF3">
    <property type="entry name" value="THO COMPLEX SUBUNIT 5 HOMOLOG"/>
    <property type="match status" value="1"/>
</dbReference>
<dbReference type="Proteomes" id="UP000178912">
    <property type="component" value="Unassembled WGS sequence"/>
</dbReference>
<comment type="subcellular location">
    <subcellularLocation>
        <location evidence="1">Nucleus</location>
    </subcellularLocation>
</comment>
<evidence type="ECO:0000313" key="5">
    <source>
        <dbReference type="Proteomes" id="UP000178912"/>
    </source>
</evidence>
<accession>A0A1E1K908</accession>
<evidence type="ECO:0000256" key="3">
    <source>
        <dbReference type="ARBA" id="ARBA00023242"/>
    </source>
</evidence>
<dbReference type="GO" id="GO:0000445">
    <property type="term" value="C:THO complex part of transcription export complex"/>
    <property type="evidence" value="ECO:0007669"/>
    <property type="project" value="TreeGrafter"/>
</dbReference>